<feature type="region of interest" description="Disordered" evidence="6">
    <location>
        <begin position="176"/>
        <end position="212"/>
    </location>
</feature>
<dbReference type="RefSeq" id="WP_204809969.1">
    <property type="nucleotide sequence ID" value="NZ_BAAAIY010000002.1"/>
</dbReference>
<dbReference type="EMBL" id="JBHSTM010000005">
    <property type="protein sequence ID" value="MFC6425200.1"/>
    <property type="molecule type" value="Genomic_DNA"/>
</dbReference>
<protein>
    <submittedName>
        <fullName evidence="8">NUDIX domain-containing protein</fullName>
    </submittedName>
</protein>
<evidence type="ECO:0000256" key="2">
    <source>
        <dbReference type="ARBA" id="ARBA00005582"/>
    </source>
</evidence>
<evidence type="ECO:0000313" key="9">
    <source>
        <dbReference type="Proteomes" id="UP001596305"/>
    </source>
</evidence>
<reference evidence="9" key="1">
    <citation type="journal article" date="2019" name="Int. J. Syst. Evol. Microbiol.">
        <title>The Global Catalogue of Microorganisms (GCM) 10K type strain sequencing project: providing services to taxonomists for standard genome sequencing and annotation.</title>
        <authorList>
            <consortium name="The Broad Institute Genomics Platform"/>
            <consortium name="The Broad Institute Genome Sequencing Center for Infectious Disease"/>
            <person name="Wu L."/>
            <person name="Ma J."/>
        </authorList>
    </citation>
    <scope>NUCLEOTIDE SEQUENCE [LARGE SCALE GENOMIC DNA]</scope>
    <source>
        <strain evidence="9">CCUG 47105</strain>
    </source>
</reference>
<keyword evidence="3 5" id="KW-0378">Hydrolase</keyword>
<dbReference type="PRINTS" id="PR00502">
    <property type="entry name" value="NUDIXFAMILY"/>
</dbReference>
<dbReference type="Gene3D" id="3.90.79.10">
    <property type="entry name" value="Nucleoside Triphosphate Pyrophosphohydrolase"/>
    <property type="match status" value="1"/>
</dbReference>
<dbReference type="SUPFAM" id="SSF55811">
    <property type="entry name" value="Nudix"/>
    <property type="match status" value="1"/>
</dbReference>
<evidence type="ECO:0000313" key="8">
    <source>
        <dbReference type="EMBL" id="MFC6425200.1"/>
    </source>
</evidence>
<dbReference type="InterPro" id="IPR000086">
    <property type="entry name" value="NUDIX_hydrolase_dom"/>
</dbReference>
<proteinExistence type="inferred from homology"/>
<evidence type="ECO:0000259" key="7">
    <source>
        <dbReference type="PROSITE" id="PS51462"/>
    </source>
</evidence>
<dbReference type="PANTHER" id="PTHR43046:SF12">
    <property type="entry name" value="GDP-MANNOSE MANNOSYL HYDROLASE"/>
    <property type="match status" value="1"/>
</dbReference>
<feature type="domain" description="Nudix hydrolase" evidence="7">
    <location>
        <begin position="32"/>
        <end position="164"/>
    </location>
</feature>
<evidence type="ECO:0000256" key="3">
    <source>
        <dbReference type="ARBA" id="ARBA00022801"/>
    </source>
</evidence>
<comment type="cofactor">
    <cofactor evidence="1">
        <name>Mg(2+)</name>
        <dbReference type="ChEBI" id="CHEBI:18420"/>
    </cofactor>
</comment>
<dbReference type="Proteomes" id="UP001596305">
    <property type="component" value="Unassembled WGS sequence"/>
</dbReference>
<feature type="compositionally biased region" description="Acidic residues" evidence="6">
    <location>
        <begin position="1"/>
        <end position="11"/>
    </location>
</feature>
<evidence type="ECO:0000256" key="4">
    <source>
        <dbReference type="ARBA" id="ARBA00022842"/>
    </source>
</evidence>
<dbReference type="InterPro" id="IPR020476">
    <property type="entry name" value="Nudix_hydrolase"/>
</dbReference>
<accession>A0ABW1XB33</accession>
<comment type="caution">
    <text evidence="8">The sequence shown here is derived from an EMBL/GenBank/DDBJ whole genome shotgun (WGS) entry which is preliminary data.</text>
</comment>
<gene>
    <name evidence="8" type="ORF">ACFP71_10190</name>
</gene>
<sequence length="212" mass="22743">MADAETWDLLDDQGSPTGEVHRRGDPGWPPGRFHLMVATCVVRSDGLVLLTRRAATKTFPFLWEIPGGSVLAGETGAQAAVREVREETGLVLDEGALERVGRGVAGVSFLDVHVAAVPGRPRLDLDPAEVDDATWVTWAEVEAHRAAGRMPAPWVGCFAPLWPDLARKVAEAARRQDRSAEASAAQADRHQHVHVVRSVGGTDAEGRPVVEG</sequence>
<comment type="similarity">
    <text evidence="2 5">Belongs to the Nudix hydrolase family.</text>
</comment>
<evidence type="ECO:0000256" key="1">
    <source>
        <dbReference type="ARBA" id="ARBA00001946"/>
    </source>
</evidence>
<dbReference type="PROSITE" id="PS00893">
    <property type="entry name" value="NUDIX_BOX"/>
    <property type="match status" value="1"/>
</dbReference>
<evidence type="ECO:0000256" key="5">
    <source>
        <dbReference type="RuleBase" id="RU003476"/>
    </source>
</evidence>
<dbReference type="PROSITE" id="PS51462">
    <property type="entry name" value="NUDIX"/>
    <property type="match status" value="1"/>
</dbReference>
<evidence type="ECO:0000256" key="6">
    <source>
        <dbReference type="SAM" id="MobiDB-lite"/>
    </source>
</evidence>
<feature type="region of interest" description="Disordered" evidence="6">
    <location>
        <begin position="1"/>
        <end position="26"/>
    </location>
</feature>
<dbReference type="PANTHER" id="PTHR43046">
    <property type="entry name" value="GDP-MANNOSE MANNOSYL HYDROLASE"/>
    <property type="match status" value="1"/>
</dbReference>
<name>A0ABW1XB33_9CELL</name>
<dbReference type="Pfam" id="PF00293">
    <property type="entry name" value="NUDIX"/>
    <property type="match status" value="1"/>
</dbReference>
<dbReference type="InterPro" id="IPR020084">
    <property type="entry name" value="NUDIX_hydrolase_CS"/>
</dbReference>
<organism evidence="8 9">
    <name type="scientific">Oerskovia paurometabola</name>
    <dbReference type="NCBI Taxonomy" id="162170"/>
    <lineage>
        <taxon>Bacteria</taxon>
        <taxon>Bacillati</taxon>
        <taxon>Actinomycetota</taxon>
        <taxon>Actinomycetes</taxon>
        <taxon>Micrococcales</taxon>
        <taxon>Cellulomonadaceae</taxon>
        <taxon>Oerskovia</taxon>
    </lineage>
</organism>
<dbReference type="InterPro" id="IPR015797">
    <property type="entry name" value="NUDIX_hydrolase-like_dom_sf"/>
</dbReference>
<keyword evidence="4" id="KW-0460">Magnesium</keyword>
<keyword evidence="9" id="KW-1185">Reference proteome</keyword>